<name>A0A8J2XW52_9BACT</name>
<gene>
    <name evidence="1" type="ORF">GCM10011511_51660</name>
</gene>
<evidence type="ECO:0000313" key="1">
    <source>
        <dbReference type="EMBL" id="GGB21513.1"/>
    </source>
</evidence>
<dbReference type="SUPFAM" id="SSF52833">
    <property type="entry name" value="Thioredoxin-like"/>
    <property type="match status" value="1"/>
</dbReference>
<proteinExistence type="predicted"/>
<evidence type="ECO:0000313" key="2">
    <source>
        <dbReference type="Proteomes" id="UP000607559"/>
    </source>
</evidence>
<reference evidence="1" key="2">
    <citation type="submission" date="2020-09" db="EMBL/GenBank/DDBJ databases">
        <authorList>
            <person name="Sun Q."/>
            <person name="Zhou Y."/>
        </authorList>
    </citation>
    <scope>NUCLEOTIDE SEQUENCE</scope>
    <source>
        <strain evidence="1">CGMCC 1.15448</strain>
    </source>
</reference>
<sequence>MDKKTYSNKAVAQYLNEKFYTVKVDAESHATINWQGRSYNFSPQYRCNEFAVYLAHGQLEFPTTIIIVPGEEPQAIPGFMEPRDLEPLVKYFGEGDYRTRSFDEYHKSFHTTW</sequence>
<dbReference type="Proteomes" id="UP000607559">
    <property type="component" value="Unassembled WGS sequence"/>
</dbReference>
<accession>A0A8J2XW52</accession>
<dbReference type="AlphaFoldDB" id="A0A8J2XW52"/>
<dbReference type="InterPro" id="IPR036249">
    <property type="entry name" value="Thioredoxin-like_sf"/>
</dbReference>
<comment type="caution">
    <text evidence="1">The sequence shown here is derived from an EMBL/GenBank/DDBJ whole genome shotgun (WGS) entry which is preliminary data.</text>
</comment>
<dbReference type="Gene3D" id="3.40.30.10">
    <property type="entry name" value="Glutaredoxin"/>
    <property type="match status" value="1"/>
</dbReference>
<protein>
    <submittedName>
        <fullName evidence="1">Uncharacterized protein</fullName>
    </submittedName>
</protein>
<keyword evidence="2" id="KW-1185">Reference proteome</keyword>
<dbReference type="EMBL" id="BMJC01000006">
    <property type="protein sequence ID" value="GGB21513.1"/>
    <property type="molecule type" value="Genomic_DNA"/>
</dbReference>
<reference evidence="1" key="1">
    <citation type="journal article" date="2014" name="Int. J. Syst. Evol. Microbiol.">
        <title>Complete genome sequence of Corynebacterium casei LMG S-19264T (=DSM 44701T), isolated from a smear-ripened cheese.</title>
        <authorList>
            <consortium name="US DOE Joint Genome Institute (JGI-PGF)"/>
            <person name="Walter F."/>
            <person name="Albersmeier A."/>
            <person name="Kalinowski J."/>
            <person name="Ruckert C."/>
        </authorList>
    </citation>
    <scope>NUCLEOTIDE SEQUENCE</scope>
    <source>
        <strain evidence="1">CGMCC 1.15448</strain>
    </source>
</reference>
<organism evidence="1 2">
    <name type="scientific">Puia dinghuensis</name>
    <dbReference type="NCBI Taxonomy" id="1792502"/>
    <lineage>
        <taxon>Bacteria</taxon>
        <taxon>Pseudomonadati</taxon>
        <taxon>Bacteroidota</taxon>
        <taxon>Chitinophagia</taxon>
        <taxon>Chitinophagales</taxon>
        <taxon>Chitinophagaceae</taxon>
        <taxon>Puia</taxon>
    </lineage>
</organism>